<gene>
    <name evidence="5" type="ORF">ASPSYDRAFT_41831</name>
</gene>
<dbReference type="CDD" id="cd00590">
    <property type="entry name" value="RRM_SF"/>
    <property type="match status" value="1"/>
</dbReference>
<reference evidence="6" key="1">
    <citation type="journal article" date="2017" name="Genome Biol.">
        <title>Comparative genomics reveals high biological diversity and specific adaptations in the industrially and medically important fungal genus Aspergillus.</title>
        <authorList>
            <person name="de Vries R.P."/>
            <person name="Riley R."/>
            <person name="Wiebenga A."/>
            <person name="Aguilar-Osorio G."/>
            <person name="Amillis S."/>
            <person name="Uchima C.A."/>
            <person name="Anderluh G."/>
            <person name="Asadollahi M."/>
            <person name="Askin M."/>
            <person name="Barry K."/>
            <person name="Battaglia E."/>
            <person name="Bayram O."/>
            <person name="Benocci T."/>
            <person name="Braus-Stromeyer S.A."/>
            <person name="Caldana C."/>
            <person name="Canovas D."/>
            <person name="Cerqueira G.C."/>
            <person name="Chen F."/>
            <person name="Chen W."/>
            <person name="Choi C."/>
            <person name="Clum A."/>
            <person name="Dos Santos R.A."/>
            <person name="Damasio A.R."/>
            <person name="Diallinas G."/>
            <person name="Emri T."/>
            <person name="Fekete E."/>
            <person name="Flipphi M."/>
            <person name="Freyberg S."/>
            <person name="Gallo A."/>
            <person name="Gournas C."/>
            <person name="Habgood R."/>
            <person name="Hainaut M."/>
            <person name="Harispe M.L."/>
            <person name="Henrissat B."/>
            <person name="Hilden K.S."/>
            <person name="Hope R."/>
            <person name="Hossain A."/>
            <person name="Karabika E."/>
            <person name="Karaffa L."/>
            <person name="Karanyi Z."/>
            <person name="Krasevec N."/>
            <person name="Kuo A."/>
            <person name="Kusch H."/>
            <person name="LaButti K."/>
            <person name="Lagendijk E.L."/>
            <person name="Lapidus A."/>
            <person name="Levasseur A."/>
            <person name="Lindquist E."/>
            <person name="Lipzen A."/>
            <person name="Logrieco A.F."/>
            <person name="MacCabe A."/>
            <person name="Maekelae M.R."/>
            <person name="Malavazi I."/>
            <person name="Melin P."/>
            <person name="Meyer V."/>
            <person name="Mielnichuk N."/>
            <person name="Miskei M."/>
            <person name="Molnar A.P."/>
            <person name="Mule G."/>
            <person name="Ngan C.Y."/>
            <person name="Orejas M."/>
            <person name="Orosz E."/>
            <person name="Ouedraogo J.P."/>
            <person name="Overkamp K.M."/>
            <person name="Park H.-S."/>
            <person name="Perrone G."/>
            <person name="Piumi F."/>
            <person name="Punt P.J."/>
            <person name="Ram A.F."/>
            <person name="Ramon A."/>
            <person name="Rauscher S."/>
            <person name="Record E."/>
            <person name="Riano-Pachon D.M."/>
            <person name="Robert V."/>
            <person name="Roehrig J."/>
            <person name="Ruller R."/>
            <person name="Salamov A."/>
            <person name="Salih N.S."/>
            <person name="Samson R.A."/>
            <person name="Sandor E."/>
            <person name="Sanguinetti M."/>
            <person name="Schuetze T."/>
            <person name="Sepcic K."/>
            <person name="Shelest E."/>
            <person name="Sherlock G."/>
            <person name="Sophianopoulou V."/>
            <person name="Squina F.M."/>
            <person name="Sun H."/>
            <person name="Susca A."/>
            <person name="Todd R.B."/>
            <person name="Tsang A."/>
            <person name="Unkles S.E."/>
            <person name="van de Wiele N."/>
            <person name="van Rossen-Uffink D."/>
            <person name="Oliveira J.V."/>
            <person name="Vesth T.C."/>
            <person name="Visser J."/>
            <person name="Yu J.-H."/>
            <person name="Zhou M."/>
            <person name="Andersen M.R."/>
            <person name="Archer D.B."/>
            <person name="Baker S.E."/>
            <person name="Benoit I."/>
            <person name="Brakhage A.A."/>
            <person name="Braus G.H."/>
            <person name="Fischer R."/>
            <person name="Frisvad J.C."/>
            <person name="Goldman G.H."/>
            <person name="Houbraken J."/>
            <person name="Oakley B."/>
            <person name="Pocsi I."/>
            <person name="Scazzocchio C."/>
            <person name="Seiboth B."/>
            <person name="vanKuyk P.A."/>
            <person name="Wortman J."/>
            <person name="Dyer P.S."/>
            <person name="Grigoriev I.V."/>
        </authorList>
    </citation>
    <scope>NUCLEOTIDE SEQUENCE [LARGE SCALE GENOMIC DNA]</scope>
    <source>
        <strain evidence="6">CBS 593.65</strain>
    </source>
</reference>
<dbReference type="Pfam" id="PF00076">
    <property type="entry name" value="RRM_1"/>
    <property type="match status" value="2"/>
</dbReference>
<feature type="compositionally biased region" description="Low complexity" evidence="3">
    <location>
        <begin position="59"/>
        <end position="82"/>
    </location>
</feature>
<feature type="domain" description="RRM" evidence="4">
    <location>
        <begin position="283"/>
        <end position="361"/>
    </location>
</feature>
<dbReference type="PROSITE" id="PS50102">
    <property type="entry name" value="RRM"/>
    <property type="match status" value="2"/>
</dbReference>
<dbReference type="VEuPathDB" id="FungiDB:ASPSYDRAFT_41831"/>
<evidence type="ECO:0000313" key="5">
    <source>
        <dbReference type="EMBL" id="OJJ63102.1"/>
    </source>
</evidence>
<dbReference type="InterPro" id="IPR050886">
    <property type="entry name" value="RNA-binding_reg"/>
</dbReference>
<organism evidence="5 6">
    <name type="scientific">Aspergillus sydowii CBS 593.65</name>
    <dbReference type="NCBI Taxonomy" id="1036612"/>
    <lineage>
        <taxon>Eukaryota</taxon>
        <taxon>Fungi</taxon>
        <taxon>Dikarya</taxon>
        <taxon>Ascomycota</taxon>
        <taxon>Pezizomycotina</taxon>
        <taxon>Eurotiomycetes</taxon>
        <taxon>Eurotiomycetidae</taxon>
        <taxon>Eurotiales</taxon>
        <taxon>Aspergillaceae</taxon>
        <taxon>Aspergillus</taxon>
        <taxon>Aspergillus subgen. Nidulantes</taxon>
    </lineage>
</organism>
<dbReference type="GO" id="GO:0005634">
    <property type="term" value="C:nucleus"/>
    <property type="evidence" value="ECO:0007669"/>
    <property type="project" value="TreeGrafter"/>
</dbReference>
<keyword evidence="6" id="KW-1185">Reference proteome</keyword>
<accession>A0A1L9TUK0</accession>
<dbReference type="SMART" id="SM00360">
    <property type="entry name" value="RRM"/>
    <property type="match status" value="2"/>
</dbReference>
<feature type="compositionally biased region" description="Basic and acidic residues" evidence="3">
    <location>
        <begin position="93"/>
        <end position="103"/>
    </location>
</feature>
<dbReference type="GeneID" id="63762422"/>
<evidence type="ECO:0000256" key="2">
    <source>
        <dbReference type="PROSITE-ProRule" id="PRU00176"/>
    </source>
</evidence>
<dbReference type="InterPro" id="IPR012677">
    <property type="entry name" value="Nucleotide-bd_a/b_plait_sf"/>
</dbReference>
<dbReference type="Proteomes" id="UP000184356">
    <property type="component" value="Unassembled WGS sequence"/>
</dbReference>
<name>A0A1L9TUK0_9EURO</name>
<dbReference type="InterPro" id="IPR000504">
    <property type="entry name" value="RRM_dom"/>
</dbReference>
<dbReference type="PANTHER" id="PTHR48024:SF56">
    <property type="entry name" value="HETEROGENEOUS NUCLEAR RIBONUCLEOPROTEIN A0"/>
    <property type="match status" value="1"/>
</dbReference>
<feature type="domain" description="RRM" evidence="4">
    <location>
        <begin position="193"/>
        <end position="270"/>
    </location>
</feature>
<dbReference type="InterPro" id="IPR035979">
    <property type="entry name" value="RBD_domain_sf"/>
</dbReference>
<evidence type="ECO:0000259" key="4">
    <source>
        <dbReference type="PROSITE" id="PS50102"/>
    </source>
</evidence>
<dbReference type="STRING" id="1036612.A0A1L9TUK0"/>
<feature type="compositionally biased region" description="Polar residues" evidence="3">
    <location>
        <begin position="109"/>
        <end position="127"/>
    </location>
</feature>
<keyword evidence="1 2" id="KW-0694">RNA-binding</keyword>
<proteinExistence type="predicted"/>
<evidence type="ECO:0000313" key="6">
    <source>
        <dbReference type="Proteomes" id="UP000184356"/>
    </source>
</evidence>
<evidence type="ECO:0000256" key="1">
    <source>
        <dbReference type="ARBA" id="ARBA00022884"/>
    </source>
</evidence>
<dbReference type="RefSeq" id="XP_040706908.1">
    <property type="nucleotide sequence ID" value="XM_040846349.1"/>
</dbReference>
<protein>
    <recommendedName>
        <fullName evidence="4">RRM domain-containing protein</fullName>
    </recommendedName>
</protein>
<dbReference type="PANTHER" id="PTHR48024">
    <property type="entry name" value="GEO13361P1-RELATED"/>
    <property type="match status" value="1"/>
</dbReference>
<sequence>MYSLRRVACRLLASPSPIPVRSGRTATPNAHRLAIRCRQFSQCRWIGEGVKSQLDSKDTATAQSPTATATATNITSADTNDAPVAPDDIAVNEAEKKERRVESEDGLNIATTVTSSNAPASEAGSTQGHDRDFAASTATTNAYQRSHGHPSTSTFDVSQIREAARLEDEAAQRTMTKEERIELMRQSRNEPKETIFIGNLFYDVTAEDLKAQMSKYGVVEGVNIIYDSRGISKGYGYVQFDNTDSADRAIQAMHMRVFEGRRVTLYFAQTNMRTAVKAFAPTNTLYIGNMPFEMTDRDLNELFKDLANVFDIRVTVDRQTGQFRGYVHAEFTDVESAAIGLEQLSRQTLYGRKLKVYYSNNVRKAQRGFFPVGA</sequence>
<dbReference type="AlphaFoldDB" id="A0A1L9TUK0"/>
<dbReference type="EMBL" id="KV878583">
    <property type="protein sequence ID" value="OJJ63102.1"/>
    <property type="molecule type" value="Genomic_DNA"/>
</dbReference>
<dbReference type="GO" id="GO:0003723">
    <property type="term" value="F:RNA binding"/>
    <property type="evidence" value="ECO:0007669"/>
    <property type="project" value="UniProtKB-UniRule"/>
</dbReference>
<dbReference type="Gene3D" id="3.30.70.330">
    <property type="match status" value="2"/>
</dbReference>
<dbReference type="SUPFAM" id="SSF54928">
    <property type="entry name" value="RNA-binding domain, RBD"/>
    <property type="match status" value="2"/>
</dbReference>
<feature type="region of interest" description="Disordered" evidence="3">
    <location>
        <begin position="51"/>
        <end position="130"/>
    </location>
</feature>
<dbReference type="OrthoDB" id="6730379at2759"/>
<evidence type="ECO:0000256" key="3">
    <source>
        <dbReference type="SAM" id="MobiDB-lite"/>
    </source>
</evidence>